<evidence type="ECO:0000313" key="6">
    <source>
        <dbReference type="EMBL" id="GAX61467.1"/>
    </source>
</evidence>
<dbReference type="GO" id="GO:0046872">
    <property type="term" value="F:metal ion binding"/>
    <property type="evidence" value="ECO:0007669"/>
    <property type="project" value="UniProtKB-KW"/>
</dbReference>
<dbReference type="InterPro" id="IPR006913">
    <property type="entry name" value="CENP-V/GFA"/>
</dbReference>
<comment type="similarity">
    <text evidence="1">Belongs to the Gfa family.</text>
</comment>
<evidence type="ECO:0000259" key="5">
    <source>
        <dbReference type="PROSITE" id="PS51891"/>
    </source>
</evidence>
<sequence length="163" mass="18575">MKKEFGEEYASITDVGFTAKYRATCFCNAIEYEVASDPVDAKICHCLGCQKLHGAPMQWAAIFHKHDVRITKGIEHLRFYNSELGKYERILPCKVSCACCGTLIADEGRNMWLAFPSLFDFGGTSKVPEKFKPTCHIFYGMRIIDIDDDLPKWLGHKNKSRKL</sequence>
<evidence type="ECO:0000256" key="1">
    <source>
        <dbReference type="ARBA" id="ARBA00005495"/>
    </source>
</evidence>
<gene>
    <name evidence="6" type="ORF">SCALIN_C22_0181</name>
</gene>
<dbReference type="GO" id="GO:0016846">
    <property type="term" value="F:carbon-sulfur lyase activity"/>
    <property type="evidence" value="ECO:0007669"/>
    <property type="project" value="InterPro"/>
</dbReference>
<dbReference type="PANTHER" id="PTHR33337:SF40">
    <property type="entry name" value="CENP-V_GFA DOMAIN-CONTAINING PROTEIN-RELATED"/>
    <property type="match status" value="1"/>
</dbReference>
<evidence type="ECO:0000256" key="2">
    <source>
        <dbReference type="ARBA" id="ARBA00022723"/>
    </source>
</evidence>
<dbReference type="PANTHER" id="PTHR33337">
    <property type="entry name" value="GFA DOMAIN-CONTAINING PROTEIN"/>
    <property type="match status" value="1"/>
</dbReference>
<keyword evidence="2" id="KW-0479">Metal-binding</keyword>
<proteinExistence type="inferred from homology"/>
<keyword evidence="3" id="KW-0862">Zinc</keyword>
<feature type="domain" description="CENP-V/GFA" evidence="5">
    <location>
        <begin position="21"/>
        <end position="154"/>
    </location>
</feature>
<keyword evidence="4" id="KW-0456">Lyase</keyword>
<dbReference type="EMBL" id="BAOS01000022">
    <property type="protein sequence ID" value="GAX61467.1"/>
    <property type="molecule type" value="Genomic_DNA"/>
</dbReference>
<evidence type="ECO:0000313" key="7">
    <source>
        <dbReference type="Proteomes" id="UP000218542"/>
    </source>
</evidence>
<organism evidence="6 7">
    <name type="scientific">Candidatus Scalindua japonica</name>
    <dbReference type="NCBI Taxonomy" id="1284222"/>
    <lineage>
        <taxon>Bacteria</taxon>
        <taxon>Pseudomonadati</taxon>
        <taxon>Planctomycetota</taxon>
        <taxon>Candidatus Brocadiia</taxon>
        <taxon>Candidatus Brocadiales</taxon>
        <taxon>Candidatus Scalinduaceae</taxon>
        <taxon>Candidatus Scalindua</taxon>
    </lineage>
</organism>
<reference evidence="7" key="1">
    <citation type="journal article" date="2017" name="Environ. Microbiol. Rep.">
        <title>Genetic Diversity of Marine Anaerobic Ammonium-Oxidizing Bacteria as Revealed by Genomic and Proteomic Analyses of 'Candidatus Scalindua japonica'.</title>
        <authorList>
            <person name="Oshiki M."/>
            <person name="Mizuto K."/>
            <person name="Kimura Z."/>
            <person name="Kindaichi T."/>
            <person name="Satoh H."/>
            <person name="Okabe S."/>
        </authorList>
    </citation>
    <scope>NUCLEOTIDE SEQUENCE [LARGE SCALE GENOMIC DNA]</scope>
    <source>
        <strain evidence="7">husup-a2</strain>
    </source>
</reference>
<comment type="caution">
    <text evidence="6">The sequence shown here is derived from an EMBL/GenBank/DDBJ whole genome shotgun (WGS) entry which is preliminary data.</text>
</comment>
<dbReference type="AlphaFoldDB" id="A0A286U010"/>
<dbReference type="Pfam" id="PF04828">
    <property type="entry name" value="GFA"/>
    <property type="match status" value="1"/>
</dbReference>
<evidence type="ECO:0000256" key="3">
    <source>
        <dbReference type="ARBA" id="ARBA00022833"/>
    </source>
</evidence>
<dbReference type="Proteomes" id="UP000218542">
    <property type="component" value="Unassembled WGS sequence"/>
</dbReference>
<dbReference type="PROSITE" id="PS51891">
    <property type="entry name" value="CENP_V_GFA"/>
    <property type="match status" value="1"/>
</dbReference>
<dbReference type="Gene3D" id="3.90.1590.10">
    <property type="entry name" value="glutathione-dependent formaldehyde- activating enzyme (gfa)"/>
    <property type="match status" value="1"/>
</dbReference>
<dbReference type="SUPFAM" id="SSF51316">
    <property type="entry name" value="Mss4-like"/>
    <property type="match status" value="1"/>
</dbReference>
<name>A0A286U010_9BACT</name>
<evidence type="ECO:0000256" key="4">
    <source>
        <dbReference type="ARBA" id="ARBA00023239"/>
    </source>
</evidence>
<protein>
    <recommendedName>
        <fullName evidence="5">CENP-V/GFA domain-containing protein</fullName>
    </recommendedName>
</protein>
<dbReference type="OrthoDB" id="4188830at2"/>
<dbReference type="InterPro" id="IPR011057">
    <property type="entry name" value="Mss4-like_sf"/>
</dbReference>
<accession>A0A286U010</accession>
<keyword evidence="7" id="KW-1185">Reference proteome</keyword>